<keyword evidence="3" id="KW-0677">Repeat</keyword>
<proteinExistence type="inferred from homology"/>
<comment type="similarity">
    <text evidence="7">Belongs to the MraZ family.</text>
</comment>
<dbReference type="InterPro" id="IPR003444">
    <property type="entry name" value="MraZ"/>
</dbReference>
<evidence type="ECO:0000256" key="3">
    <source>
        <dbReference type="ARBA" id="ARBA00022737"/>
    </source>
</evidence>
<dbReference type="PANTHER" id="PTHR34701:SF1">
    <property type="entry name" value="TRANSCRIPTIONAL REGULATOR MRAZ"/>
    <property type="match status" value="1"/>
</dbReference>
<keyword evidence="2 7" id="KW-0963">Cytoplasm</keyword>
<dbReference type="AlphaFoldDB" id="A0A6L5X6N1"/>
<dbReference type="PANTHER" id="PTHR34701">
    <property type="entry name" value="TRANSCRIPTIONAL REGULATOR MRAZ"/>
    <property type="match status" value="1"/>
</dbReference>
<dbReference type="InterPro" id="IPR035644">
    <property type="entry name" value="MraZ_C"/>
</dbReference>
<keyword evidence="10" id="KW-1185">Reference proteome</keyword>
<dbReference type="Proteomes" id="UP000481852">
    <property type="component" value="Unassembled WGS sequence"/>
</dbReference>
<dbReference type="RefSeq" id="WP_154524616.1">
    <property type="nucleotide sequence ID" value="NZ_VULZ01000005.1"/>
</dbReference>
<evidence type="ECO:0000313" key="9">
    <source>
        <dbReference type="EMBL" id="MSS14616.1"/>
    </source>
</evidence>
<dbReference type="GO" id="GO:0000976">
    <property type="term" value="F:transcription cis-regulatory region binding"/>
    <property type="evidence" value="ECO:0007669"/>
    <property type="project" value="TreeGrafter"/>
</dbReference>
<comment type="caution">
    <text evidence="9">The sequence shown here is derived from an EMBL/GenBank/DDBJ whole genome shotgun (WGS) entry which is preliminary data.</text>
</comment>
<keyword evidence="6 7" id="KW-0804">Transcription</keyword>
<sequence length="143" mass="16397">MFYGANYNTLDAKGRLIIPKQFREQLGESFMMTKGLDGCLYVFPMSEWNSFEEKLAALPLTNKNARAVVRHFAAGATLCEMDKQGRILVPEVLRDFAHLQRDIVVEGSMKRIEIWSKEQYDRQAEEDNIDESMEALDGLDLCL</sequence>
<accession>A0A6L5X6N1</accession>
<dbReference type="GO" id="GO:2000143">
    <property type="term" value="P:negative regulation of DNA-templated transcription initiation"/>
    <property type="evidence" value="ECO:0007669"/>
    <property type="project" value="TreeGrafter"/>
</dbReference>
<dbReference type="InterPro" id="IPR035642">
    <property type="entry name" value="MraZ_N"/>
</dbReference>
<dbReference type="SUPFAM" id="SSF89447">
    <property type="entry name" value="AbrB/MazE/MraZ-like"/>
    <property type="match status" value="1"/>
</dbReference>
<feature type="domain" description="SpoVT-AbrB" evidence="8">
    <location>
        <begin position="5"/>
        <end position="47"/>
    </location>
</feature>
<reference evidence="9 10" key="1">
    <citation type="submission" date="2019-08" db="EMBL/GenBank/DDBJ databases">
        <title>In-depth cultivation of the pig gut microbiome towards novel bacterial diversity and tailored functional studies.</title>
        <authorList>
            <person name="Wylensek D."/>
            <person name="Hitch T.C.A."/>
            <person name="Clavel T."/>
        </authorList>
    </citation>
    <scope>NUCLEOTIDE SEQUENCE [LARGE SCALE GENOMIC DNA]</scope>
    <source>
        <strain evidence="9 10">Oil+RF-744-WCA-WT-11</strain>
    </source>
</reference>
<dbReference type="InterPro" id="IPR037914">
    <property type="entry name" value="SpoVT-AbrB_sf"/>
</dbReference>
<dbReference type="InterPro" id="IPR007159">
    <property type="entry name" value="SpoVT-AbrB_dom"/>
</dbReference>
<dbReference type="InterPro" id="IPR020603">
    <property type="entry name" value="MraZ_dom"/>
</dbReference>
<evidence type="ECO:0000256" key="2">
    <source>
        <dbReference type="ARBA" id="ARBA00022490"/>
    </source>
</evidence>
<dbReference type="Pfam" id="PF02381">
    <property type="entry name" value="MraZ"/>
    <property type="match status" value="2"/>
</dbReference>
<dbReference type="HAMAP" id="MF_01008">
    <property type="entry name" value="MraZ"/>
    <property type="match status" value="1"/>
</dbReference>
<name>A0A6L5X6N1_9FIRM</name>
<dbReference type="InterPro" id="IPR038619">
    <property type="entry name" value="MraZ_sf"/>
</dbReference>
<keyword evidence="4 7" id="KW-0805">Transcription regulation</keyword>
<dbReference type="Gene3D" id="3.40.1550.20">
    <property type="entry name" value="Transcriptional regulator MraZ domain"/>
    <property type="match status" value="1"/>
</dbReference>
<comment type="subunit">
    <text evidence="7">Forms oligomers.</text>
</comment>
<evidence type="ECO:0000256" key="6">
    <source>
        <dbReference type="ARBA" id="ARBA00023163"/>
    </source>
</evidence>
<gene>
    <name evidence="7 9" type="primary">mraZ</name>
    <name evidence="9" type="ORF">FYJ35_06105</name>
</gene>
<organism evidence="9 10">
    <name type="scientific">Porcincola intestinalis</name>
    <dbReference type="NCBI Taxonomy" id="2606632"/>
    <lineage>
        <taxon>Bacteria</taxon>
        <taxon>Bacillati</taxon>
        <taxon>Bacillota</taxon>
        <taxon>Clostridia</taxon>
        <taxon>Lachnospirales</taxon>
        <taxon>Lachnospiraceae</taxon>
        <taxon>Porcincola</taxon>
    </lineage>
</organism>
<dbReference type="PROSITE" id="PS51740">
    <property type="entry name" value="SPOVT_ABRB"/>
    <property type="match status" value="2"/>
</dbReference>
<dbReference type="CDD" id="cd16320">
    <property type="entry name" value="MraZ_N"/>
    <property type="match status" value="1"/>
</dbReference>
<keyword evidence="5 7" id="KW-0238">DNA-binding</keyword>
<evidence type="ECO:0000259" key="8">
    <source>
        <dbReference type="PROSITE" id="PS51740"/>
    </source>
</evidence>
<dbReference type="GO" id="GO:0005737">
    <property type="term" value="C:cytoplasm"/>
    <property type="evidence" value="ECO:0007669"/>
    <property type="project" value="UniProtKB-UniRule"/>
</dbReference>
<evidence type="ECO:0000256" key="7">
    <source>
        <dbReference type="HAMAP-Rule" id="MF_01008"/>
    </source>
</evidence>
<evidence type="ECO:0000256" key="5">
    <source>
        <dbReference type="ARBA" id="ARBA00023125"/>
    </source>
</evidence>
<dbReference type="GO" id="GO:0009295">
    <property type="term" value="C:nucleoid"/>
    <property type="evidence" value="ECO:0007669"/>
    <property type="project" value="UniProtKB-SubCell"/>
</dbReference>
<comment type="subcellular location">
    <subcellularLocation>
        <location evidence="7">Cytoplasm</location>
        <location evidence="7">Nucleoid</location>
    </subcellularLocation>
</comment>
<dbReference type="NCBIfam" id="TIGR00242">
    <property type="entry name" value="division/cell wall cluster transcriptional repressor MraZ"/>
    <property type="match status" value="1"/>
</dbReference>
<protein>
    <recommendedName>
        <fullName evidence="1 7">Transcriptional regulator MraZ</fullName>
    </recommendedName>
</protein>
<feature type="domain" description="SpoVT-AbrB" evidence="8">
    <location>
        <begin position="76"/>
        <end position="119"/>
    </location>
</feature>
<evidence type="ECO:0000313" key="10">
    <source>
        <dbReference type="Proteomes" id="UP000481852"/>
    </source>
</evidence>
<evidence type="ECO:0000256" key="4">
    <source>
        <dbReference type="ARBA" id="ARBA00023015"/>
    </source>
</evidence>
<evidence type="ECO:0000256" key="1">
    <source>
        <dbReference type="ARBA" id="ARBA00013860"/>
    </source>
</evidence>
<dbReference type="EMBL" id="VULZ01000005">
    <property type="protein sequence ID" value="MSS14616.1"/>
    <property type="molecule type" value="Genomic_DNA"/>
</dbReference>
<dbReference type="GO" id="GO:0003700">
    <property type="term" value="F:DNA-binding transcription factor activity"/>
    <property type="evidence" value="ECO:0007669"/>
    <property type="project" value="UniProtKB-UniRule"/>
</dbReference>
<dbReference type="CDD" id="cd16321">
    <property type="entry name" value="MraZ_C"/>
    <property type="match status" value="1"/>
</dbReference>